<protein>
    <recommendedName>
        <fullName evidence="2">Flavodoxin-like domain-containing protein</fullName>
    </recommendedName>
</protein>
<organism evidence="3 4">
    <name type="scientific">Apophysomyces ossiformis</name>
    <dbReference type="NCBI Taxonomy" id="679940"/>
    <lineage>
        <taxon>Eukaryota</taxon>
        <taxon>Fungi</taxon>
        <taxon>Fungi incertae sedis</taxon>
        <taxon>Mucoromycota</taxon>
        <taxon>Mucoromycotina</taxon>
        <taxon>Mucoromycetes</taxon>
        <taxon>Mucorales</taxon>
        <taxon>Mucorineae</taxon>
        <taxon>Mucoraceae</taxon>
        <taxon>Apophysomyces</taxon>
    </lineage>
</organism>
<dbReference type="AlphaFoldDB" id="A0A8H7ELY7"/>
<dbReference type="Pfam" id="PF03358">
    <property type="entry name" value="FMN_red"/>
    <property type="match status" value="1"/>
</dbReference>
<evidence type="ECO:0000313" key="3">
    <source>
        <dbReference type="EMBL" id="KAF7723366.1"/>
    </source>
</evidence>
<keyword evidence="4" id="KW-1185">Reference proteome</keyword>
<dbReference type="PANTHER" id="PTHR30546:SF23">
    <property type="entry name" value="FLAVOPROTEIN-LIKE PROTEIN YCP4-RELATED"/>
    <property type="match status" value="1"/>
</dbReference>
<evidence type="ECO:0000256" key="1">
    <source>
        <dbReference type="ARBA" id="ARBA00006961"/>
    </source>
</evidence>
<accession>A0A8H7ELY7</accession>
<dbReference type="EMBL" id="JABAYA010000154">
    <property type="protein sequence ID" value="KAF7723366.1"/>
    <property type="molecule type" value="Genomic_DNA"/>
</dbReference>
<dbReference type="NCBIfam" id="TIGR01755">
    <property type="entry name" value="flav_wrbA"/>
    <property type="match status" value="1"/>
</dbReference>
<dbReference type="InterPro" id="IPR010089">
    <property type="entry name" value="Flavoprotein_WrbA-like"/>
</dbReference>
<dbReference type="Gene3D" id="3.40.50.360">
    <property type="match status" value="1"/>
</dbReference>
<dbReference type="GO" id="GO:0016020">
    <property type="term" value="C:membrane"/>
    <property type="evidence" value="ECO:0007669"/>
    <property type="project" value="TreeGrafter"/>
</dbReference>
<dbReference type="GO" id="GO:0003955">
    <property type="term" value="F:NAD(P)H dehydrogenase (quinone) activity"/>
    <property type="evidence" value="ECO:0007669"/>
    <property type="project" value="InterPro"/>
</dbReference>
<proteinExistence type="inferred from homology"/>
<dbReference type="GO" id="GO:0010181">
    <property type="term" value="F:FMN binding"/>
    <property type="evidence" value="ECO:0007669"/>
    <property type="project" value="InterPro"/>
</dbReference>
<dbReference type="Proteomes" id="UP000605846">
    <property type="component" value="Unassembled WGS sequence"/>
</dbReference>
<dbReference type="InterPro" id="IPR029039">
    <property type="entry name" value="Flavoprotein-like_sf"/>
</dbReference>
<dbReference type="OrthoDB" id="504689at2759"/>
<dbReference type="InterPro" id="IPR008254">
    <property type="entry name" value="Flavodoxin/NO_synth"/>
</dbReference>
<dbReference type="FunFam" id="3.40.50.360:FF:000001">
    <property type="entry name" value="NAD(P)H dehydrogenase (Quinone) FQR1-like"/>
    <property type="match status" value="1"/>
</dbReference>
<evidence type="ECO:0000313" key="4">
    <source>
        <dbReference type="Proteomes" id="UP000605846"/>
    </source>
</evidence>
<dbReference type="PROSITE" id="PS50902">
    <property type="entry name" value="FLAVODOXIN_LIKE"/>
    <property type="match status" value="1"/>
</dbReference>
<dbReference type="SUPFAM" id="SSF52218">
    <property type="entry name" value="Flavoproteins"/>
    <property type="match status" value="1"/>
</dbReference>
<feature type="domain" description="Flavodoxin-like" evidence="2">
    <location>
        <begin position="6"/>
        <end position="192"/>
    </location>
</feature>
<comment type="caution">
    <text evidence="3">The sequence shown here is derived from an EMBL/GenBank/DDBJ whole genome shotgun (WGS) entry which is preliminary data.</text>
</comment>
<evidence type="ECO:0000259" key="2">
    <source>
        <dbReference type="PROSITE" id="PS50902"/>
    </source>
</evidence>
<gene>
    <name evidence="3" type="ORF">EC973_002065</name>
</gene>
<comment type="similarity">
    <text evidence="1">Belongs to the WrbA family.</text>
</comment>
<sequence>MDPPKVYIIIYSLYHHIYQLSLAVREGLESKGIHTTIFQVPESLDDEILEKMRAPPKPDLPIITINQLPDADGLIFGIPTRFGGFPAQIKSLLDASGRLWAQGALQRKFVTTFFASASQHGGQETTALTAITYFAHHGLLYVPFGFADVSMFDNNQIMGGSAYGSGTITGGDGLRRASEAELRMARCQGENFAEVVNTYARGQRRIASGEARIPRSTNDSVSVGHQHNLKALDSALAAEQTAYAVVSGRATQERSVSPVLEKKLTKRKRRSFWFCCGARGGKD</sequence>
<dbReference type="NCBIfam" id="NF002999">
    <property type="entry name" value="PRK03767.1"/>
    <property type="match status" value="1"/>
</dbReference>
<dbReference type="InterPro" id="IPR005025">
    <property type="entry name" value="FMN_Rdtase-like_dom"/>
</dbReference>
<name>A0A8H7ELY7_9FUNG</name>
<dbReference type="PANTHER" id="PTHR30546">
    <property type="entry name" value="FLAVODOXIN-RELATED PROTEIN WRBA-RELATED"/>
    <property type="match status" value="1"/>
</dbReference>
<reference evidence="3" key="1">
    <citation type="submission" date="2020-01" db="EMBL/GenBank/DDBJ databases">
        <title>Genome Sequencing of Three Apophysomyces-Like Fungal Strains Confirms a Novel Fungal Genus in the Mucoromycota with divergent Burkholderia-like Endosymbiotic Bacteria.</title>
        <authorList>
            <person name="Stajich J.E."/>
            <person name="Macias A.M."/>
            <person name="Carter-House D."/>
            <person name="Lovett B."/>
            <person name="Kasson L.R."/>
            <person name="Berry K."/>
            <person name="Grigoriev I."/>
            <person name="Chang Y."/>
            <person name="Spatafora J."/>
            <person name="Kasson M.T."/>
        </authorList>
    </citation>
    <scope>NUCLEOTIDE SEQUENCE</scope>
    <source>
        <strain evidence="3">NRRL A-21654</strain>
    </source>
</reference>